<evidence type="ECO:0000313" key="5">
    <source>
        <dbReference type="Proteomes" id="UP000038009"/>
    </source>
</evidence>
<feature type="transmembrane region" description="Helical" evidence="2">
    <location>
        <begin position="277"/>
        <end position="299"/>
    </location>
</feature>
<feature type="signal peptide" evidence="3">
    <location>
        <begin position="1"/>
        <end position="22"/>
    </location>
</feature>
<evidence type="ECO:0000256" key="3">
    <source>
        <dbReference type="SAM" id="SignalP"/>
    </source>
</evidence>
<accession>A0A0N1I0L6</accession>
<keyword evidence="3" id="KW-0732">Signal</keyword>
<feature type="region of interest" description="Disordered" evidence="1">
    <location>
        <begin position="380"/>
        <end position="423"/>
    </location>
</feature>
<dbReference type="OrthoDB" id="262479at2759"/>
<gene>
    <name evidence="4" type="ORF">ABL78_6605</name>
</gene>
<name>A0A0N1I0L6_LEPSE</name>
<keyword evidence="5" id="KW-1185">Reference proteome</keyword>
<feature type="chain" id="PRO_5005873714" evidence="3">
    <location>
        <begin position="23"/>
        <end position="423"/>
    </location>
</feature>
<comment type="caution">
    <text evidence="4">The sequence shown here is derived from an EMBL/GenBank/DDBJ whole genome shotgun (WGS) entry which is preliminary data.</text>
</comment>
<dbReference type="VEuPathDB" id="TriTrypDB:Lsey_0267_0140"/>
<keyword evidence="2" id="KW-1133">Transmembrane helix</keyword>
<dbReference type="Proteomes" id="UP000038009">
    <property type="component" value="Unassembled WGS sequence"/>
</dbReference>
<keyword evidence="2" id="KW-0812">Transmembrane</keyword>
<organism evidence="4 5">
    <name type="scientific">Leptomonas seymouri</name>
    <dbReference type="NCBI Taxonomy" id="5684"/>
    <lineage>
        <taxon>Eukaryota</taxon>
        <taxon>Discoba</taxon>
        <taxon>Euglenozoa</taxon>
        <taxon>Kinetoplastea</taxon>
        <taxon>Metakinetoplastina</taxon>
        <taxon>Trypanosomatida</taxon>
        <taxon>Trypanosomatidae</taxon>
        <taxon>Leishmaniinae</taxon>
        <taxon>Leptomonas</taxon>
    </lineage>
</organism>
<dbReference type="OMA" id="NGTFEQC"/>
<feature type="compositionally biased region" description="Polar residues" evidence="1">
    <location>
        <begin position="405"/>
        <end position="423"/>
    </location>
</feature>
<feature type="compositionally biased region" description="Low complexity" evidence="1">
    <location>
        <begin position="380"/>
        <end position="396"/>
    </location>
</feature>
<evidence type="ECO:0000313" key="4">
    <source>
        <dbReference type="EMBL" id="KPI84350.1"/>
    </source>
</evidence>
<proteinExistence type="predicted"/>
<evidence type="ECO:0000256" key="2">
    <source>
        <dbReference type="SAM" id="Phobius"/>
    </source>
</evidence>
<protein>
    <submittedName>
        <fullName evidence="4">Uncharacterized protein</fullName>
    </submittedName>
</protein>
<dbReference type="EMBL" id="LJSK01000267">
    <property type="protein sequence ID" value="KPI84350.1"/>
    <property type="molecule type" value="Genomic_DNA"/>
</dbReference>
<reference evidence="4 5" key="1">
    <citation type="journal article" date="2015" name="PLoS Pathog.">
        <title>Leptomonas seymouri: Adaptations to the Dixenous Life Cycle Analyzed by Genome Sequencing, Transcriptome Profiling and Co-infection with Leishmania donovani.</title>
        <authorList>
            <person name="Kraeva N."/>
            <person name="Butenko A."/>
            <person name="Hlavacova J."/>
            <person name="Kostygov A."/>
            <person name="Myskova J."/>
            <person name="Grybchuk D."/>
            <person name="Lestinova T."/>
            <person name="Votypka J."/>
            <person name="Volf P."/>
            <person name="Opperdoes F."/>
            <person name="Flegontov P."/>
            <person name="Lukes J."/>
            <person name="Yurchenko V."/>
        </authorList>
    </citation>
    <scope>NUCLEOTIDE SEQUENCE [LARGE SCALE GENOMIC DNA]</scope>
    <source>
        <strain evidence="4 5">ATCC 30220</strain>
    </source>
</reference>
<dbReference type="AlphaFoldDB" id="A0A0N1I0L6"/>
<sequence length="423" mass="46589">MLRCILLFLLAVLCTTASVALADDKIALDFTSEIVLQDALLNTPYNVTSDFTKKIAKVLQHSLSAPGLDARVYSVYPHLVVLSEAWYSGETKSVLADVDKVNATYRALVADGDPVMSVSGTLSYQCVQNIGRQPSAVHYTNNCRFFNEALPSTTPGSECLRDLSVSIYTNSSNPTAMRAALCNFLPTDCELITISTVSQVNVPISGTQVPVFLMPVTISSQDREATLALLVAYTHYASFLVEQRIVYILVDGVRVFYQGDLQLLSITGTMAECAQRMWYLIFLIILVPVILIISQRMFYWGRRSGRRSIKNSEKDIRAGVHLSSIPWANLGTAGYQYGPPQGYPGGYGGAGMQPQDNPYMHQRDSASQFYGQQWSTAQFGGPQQQQQYGGFPTQVQRQGPPGSLANRNAQWSYSGQQLQPNLD</sequence>
<keyword evidence="2" id="KW-0472">Membrane</keyword>
<evidence type="ECO:0000256" key="1">
    <source>
        <dbReference type="SAM" id="MobiDB-lite"/>
    </source>
</evidence>